<dbReference type="PANTHER" id="PTHR10584:SF166">
    <property type="entry name" value="RIBOKINASE"/>
    <property type="match status" value="1"/>
</dbReference>
<keyword evidence="6 9" id="KW-0460">Magnesium</keyword>
<name>F4GLS0_PARC1</name>
<dbReference type="CDD" id="cd01174">
    <property type="entry name" value="ribokinase"/>
    <property type="match status" value="1"/>
</dbReference>
<accession>F4GLS0</accession>
<dbReference type="SUPFAM" id="SSF53613">
    <property type="entry name" value="Ribokinase-like"/>
    <property type="match status" value="1"/>
</dbReference>
<feature type="binding site" evidence="9">
    <location>
        <position position="136"/>
    </location>
    <ligand>
        <name>substrate</name>
    </ligand>
</feature>
<comment type="activity regulation">
    <text evidence="9">Activated by a monovalent cation that binds near, but not in, the active site. The most likely occupant of the site in vivo is potassium. Ion binding induces a conformational change that may alter substrate affinity.</text>
</comment>
<feature type="binding site" evidence="9">
    <location>
        <position position="240"/>
    </location>
    <ligand>
        <name>K(+)</name>
        <dbReference type="ChEBI" id="CHEBI:29103"/>
    </ligand>
</feature>
<keyword evidence="12" id="KW-1185">Reference proteome</keyword>
<feature type="binding site" evidence="9">
    <location>
        <begin position="10"/>
        <end position="12"/>
    </location>
    <ligand>
        <name>substrate</name>
    </ligand>
</feature>
<evidence type="ECO:0000256" key="4">
    <source>
        <dbReference type="ARBA" id="ARBA00022777"/>
    </source>
</evidence>
<dbReference type="Pfam" id="PF00294">
    <property type="entry name" value="PfkB"/>
    <property type="match status" value="1"/>
</dbReference>
<organism evidence="11 12">
    <name type="scientific">Parasphaerochaeta coccoides (strain ATCC BAA-1237 / DSM 17374 / SPN1)</name>
    <name type="common">Sphaerochaeta coccoides</name>
    <dbReference type="NCBI Taxonomy" id="760011"/>
    <lineage>
        <taxon>Bacteria</taxon>
        <taxon>Pseudomonadati</taxon>
        <taxon>Spirochaetota</taxon>
        <taxon>Spirochaetia</taxon>
        <taxon>Spirochaetales</taxon>
        <taxon>Sphaerochaetaceae</taxon>
        <taxon>Parasphaerochaeta</taxon>
    </lineage>
</organism>
<reference evidence="12" key="1">
    <citation type="submission" date="2011-04" db="EMBL/GenBank/DDBJ databases">
        <title>The complete genome of Spirochaeta coccoides DSM 17374.</title>
        <authorList>
            <person name="Lucas S."/>
            <person name="Copeland A."/>
            <person name="Lapidus A."/>
            <person name="Bruce D."/>
            <person name="Goodwin L."/>
            <person name="Pitluck S."/>
            <person name="Peters L."/>
            <person name="Kyrpides N."/>
            <person name="Mavromatis K."/>
            <person name="Pagani I."/>
            <person name="Ivanova N."/>
            <person name="Ovchinnikova G."/>
            <person name="Lu M."/>
            <person name="Detter J.C."/>
            <person name="Tapia R."/>
            <person name="Han C."/>
            <person name="Land M."/>
            <person name="Hauser L."/>
            <person name="Markowitz V."/>
            <person name="Cheng J.-F."/>
            <person name="Hugenholtz P."/>
            <person name="Woyke T."/>
            <person name="Wu D."/>
            <person name="Spring S."/>
            <person name="Schroeder M."/>
            <person name="Brambilla E."/>
            <person name="Klenk H.-P."/>
            <person name="Eisen J.A."/>
        </authorList>
    </citation>
    <scope>NUCLEOTIDE SEQUENCE [LARGE SCALE GENOMIC DNA]</scope>
    <source>
        <strain evidence="12">ATCC BAA-1237 / DSM 17374 / SPN1</strain>
    </source>
</reference>
<feature type="binding site" evidence="9">
    <location>
        <begin position="214"/>
        <end position="219"/>
    </location>
    <ligand>
        <name>ATP</name>
        <dbReference type="ChEBI" id="CHEBI:30616"/>
    </ligand>
</feature>
<feature type="binding site" evidence="9">
    <location>
        <position position="242"/>
    </location>
    <ligand>
        <name>K(+)</name>
        <dbReference type="ChEBI" id="CHEBI:29103"/>
    </ligand>
</feature>
<keyword evidence="3 9" id="KW-0547">Nucleotide-binding</keyword>
<feature type="binding site" evidence="9">
    <location>
        <begin position="38"/>
        <end position="42"/>
    </location>
    <ligand>
        <name>substrate</name>
    </ligand>
</feature>
<comment type="subcellular location">
    <subcellularLocation>
        <location evidence="9">Cytoplasm</location>
    </subcellularLocation>
</comment>
<dbReference type="PRINTS" id="PR00990">
    <property type="entry name" value="RIBOKINASE"/>
</dbReference>
<dbReference type="AlphaFoldDB" id="F4GLS0"/>
<feature type="binding site" evidence="9">
    <location>
        <position position="285"/>
    </location>
    <ligand>
        <name>K(+)</name>
        <dbReference type="ChEBI" id="CHEBI:29103"/>
    </ligand>
</feature>
<dbReference type="InterPro" id="IPR011611">
    <property type="entry name" value="PfkB_dom"/>
</dbReference>
<dbReference type="PANTHER" id="PTHR10584">
    <property type="entry name" value="SUGAR KINASE"/>
    <property type="match status" value="1"/>
</dbReference>
<dbReference type="GO" id="GO:0005524">
    <property type="term" value="F:ATP binding"/>
    <property type="evidence" value="ECO:0007669"/>
    <property type="project" value="UniProtKB-UniRule"/>
</dbReference>
<dbReference type="Proteomes" id="UP000007939">
    <property type="component" value="Chromosome"/>
</dbReference>
<dbReference type="eggNOG" id="COG0524">
    <property type="taxonomic scope" value="Bacteria"/>
</dbReference>
<keyword evidence="9" id="KW-0963">Cytoplasm</keyword>
<evidence type="ECO:0000313" key="12">
    <source>
        <dbReference type="Proteomes" id="UP000007939"/>
    </source>
</evidence>
<feature type="binding site" evidence="9">
    <location>
        <begin position="245"/>
        <end position="246"/>
    </location>
    <ligand>
        <name>ATP</name>
        <dbReference type="ChEBI" id="CHEBI:30616"/>
    </ligand>
</feature>
<proteinExistence type="inferred from homology"/>
<dbReference type="Gene3D" id="3.40.1190.20">
    <property type="match status" value="1"/>
</dbReference>
<evidence type="ECO:0000256" key="9">
    <source>
        <dbReference type="HAMAP-Rule" id="MF_01987"/>
    </source>
</evidence>
<evidence type="ECO:0000256" key="7">
    <source>
        <dbReference type="ARBA" id="ARBA00022958"/>
    </source>
</evidence>
<comment type="pathway">
    <text evidence="9">Carbohydrate metabolism; D-ribose degradation; D-ribose 5-phosphate from beta-D-ribopyranose: step 2/2.</text>
</comment>
<feature type="active site" description="Proton acceptor" evidence="9">
    <location>
        <position position="246"/>
    </location>
</feature>
<evidence type="ECO:0000256" key="8">
    <source>
        <dbReference type="ARBA" id="ARBA00023277"/>
    </source>
</evidence>
<feature type="binding site" evidence="9">
    <location>
        <position position="279"/>
    </location>
    <ligand>
        <name>K(+)</name>
        <dbReference type="ChEBI" id="CHEBI:29103"/>
    </ligand>
</feature>
<gene>
    <name evidence="9" type="primary">rbsK</name>
    <name evidence="11" type="ordered locus">Spico_1255</name>
</gene>
<sequence>MKVLNFGSLNIDKVYAVPHIVVPGETISSTGYSQGAGGKGANQSTAMAKAGLNVFHAGKIGSDGLWLIDTLSSYGVDTSLIMRDGSVTGQAIIQVAADGQNSIVLFPGANHEITTNEIDDVLSHFGSGDLLVLQNEILNLGYVIEEAKKREMMVCFNAAPYGDNVHALPLCKLDFLVVNEIEGAGIAGLMPGGEFPVLARHLARLYPQTEIVLTVGAAGAYYAFRDELFHAPIIDAPVVDTTGAGDTFLGYFLASRLKGMDMSQSLHMASVASALSVSRAGAGVSIPYAWEVFG</sequence>
<dbReference type="GO" id="GO:0046872">
    <property type="term" value="F:metal ion binding"/>
    <property type="evidence" value="ECO:0007669"/>
    <property type="project" value="UniProtKB-KW"/>
</dbReference>
<keyword evidence="4 9" id="KW-0418">Kinase</keyword>
<dbReference type="EMBL" id="CP002659">
    <property type="protein sequence ID" value="AEC02464.1"/>
    <property type="molecule type" value="Genomic_DNA"/>
</dbReference>
<dbReference type="InterPro" id="IPR029056">
    <property type="entry name" value="Ribokinase-like"/>
</dbReference>
<protein>
    <recommendedName>
        <fullName evidence="9">Ribokinase</fullName>
        <shortName evidence="9">RK</shortName>
        <ecNumber evidence="9">2.7.1.15</ecNumber>
    </recommendedName>
</protein>
<dbReference type="InterPro" id="IPR002139">
    <property type="entry name" value="Ribo/fructo_kinase"/>
</dbReference>
<dbReference type="KEGG" id="scc:Spico_1255"/>
<keyword evidence="2 9" id="KW-0479">Metal-binding</keyword>
<dbReference type="EC" id="2.7.1.15" evidence="9"/>
<dbReference type="GO" id="GO:0019303">
    <property type="term" value="P:D-ribose catabolic process"/>
    <property type="evidence" value="ECO:0007669"/>
    <property type="project" value="UniProtKB-UniRule"/>
</dbReference>
<keyword evidence="5 9" id="KW-0067">ATP-binding</keyword>
<dbReference type="HAMAP" id="MF_01987">
    <property type="entry name" value="Ribokinase"/>
    <property type="match status" value="1"/>
</dbReference>
<reference evidence="11 12" key="2">
    <citation type="journal article" date="2012" name="Stand. Genomic Sci.">
        <title>Complete genome sequence of the termite hindgut bacterium Spirochaeta coccoides type strain (SPN1(T)), reclassification in the genus Sphaerochaeta as Sphaerochaeta coccoides comb. nov. and emendations of the family Spirochaetaceae and the genus Sphaerochaeta.</title>
        <authorList>
            <person name="Abt B."/>
            <person name="Han C."/>
            <person name="Scheuner C."/>
            <person name="Lu M."/>
            <person name="Lapidus A."/>
            <person name="Nolan M."/>
            <person name="Lucas S."/>
            <person name="Hammon N."/>
            <person name="Deshpande S."/>
            <person name="Cheng J.F."/>
            <person name="Tapia R."/>
            <person name="Goodwin L.A."/>
            <person name="Pitluck S."/>
            <person name="Liolios K."/>
            <person name="Pagani I."/>
            <person name="Ivanova N."/>
            <person name="Mavromatis K."/>
            <person name="Mikhailova N."/>
            <person name="Huntemann M."/>
            <person name="Pati A."/>
            <person name="Chen A."/>
            <person name="Palaniappan K."/>
            <person name="Land M."/>
            <person name="Hauser L."/>
            <person name="Brambilla E.M."/>
            <person name="Rohde M."/>
            <person name="Spring S."/>
            <person name="Gronow S."/>
            <person name="Goker M."/>
            <person name="Woyke T."/>
            <person name="Bristow J."/>
            <person name="Eisen J.A."/>
            <person name="Markowitz V."/>
            <person name="Hugenholtz P."/>
            <person name="Kyrpides N.C."/>
            <person name="Klenk H.P."/>
            <person name="Detter J.C."/>
        </authorList>
    </citation>
    <scope>NUCLEOTIDE SEQUENCE [LARGE SCALE GENOMIC DNA]</scope>
    <source>
        <strain evidence="12">ATCC BAA-1237 / DSM 17374 / SPN1</strain>
    </source>
</reference>
<dbReference type="UniPathway" id="UPA00916">
    <property type="reaction ID" value="UER00889"/>
</dbReference>
<evidence type="ECO:0000256" key="3">
    <source>
        <dbReference type="ARBA" id="ARBA00022741"/>
    </source>
</evidence>
<feature type="binding site" evidence="9">
    <location>
        <position position="281"/>
    </location>
    <ligand>
        <name>K(+)</name>
        <dbReference type="ChEBI" id="CHEBI:29103"/>
    </ligand>
</feature>
<dbReference type="OrthoDB" id="9775849at2"/>
<dbReference type="GO" id="GO:0005737">
    <property type="term" value="C:cytoplasm"/>
    <property type="evidence" value="ECO:0007669"/>
    <property type="project" value="UniProtKB-SubCell"/>
</dbReference>
<comment type="subunit">
    <text evidence="9">Homodimer.</text>
</comment>
<evidence type="ECO:0000256" key="5">
    <source>
        <dbReference type="ARBA" id="ARBA00022840"/>
    </source>
</evidence>
<evidence type="ECO:0000256" key="2">
    <source>
        <dbReference type="ARBA" id="ARBA00022723"/>
    </source>
</evidence>
<feature type="binding site" evidence="9">
    <location>
        <position position="276"/>
    </location>
    <ligand>
        <name>K(+)</name>
        <dbReference type="ChEBI" id="CHEBI:29103"/>
    </ligand>
</feature>
<keyword evidence="8 9" id="KW-0119">Carbohydrate metabolism</keyword>
<keyword evidence="7 9" id="KW-0630">Potassium</keyword>
<keyword evidence="1 9" id="KW-0808">Transferase</keyword>
<feature type="binding site" evidence="9">
    <location>
        <position position="179"/>
    </location>
    <ligand>
        <name>ATP</name>
        <dbReference type="ChEBI" id="CHEBI:30616"/>
    </ligand>
</feature>
<comment type="caution">
    <text evidence="9">Lacks conserved residue(s) required for the propagation of feature annotation.</text>
</comment>
<dbReference type="InterPro" id="IPR011877">
    <property type="entry name" value="Ribokinase"/>
</dbReference>
<comment type="function">
    <text evidence="9">Catalyzes the phosphorylation of ribose at O-5 in a reaction requiring ATP and magnesium. The resulting D-ribose-5-phosphate can then be used either for sythesis of nucleotides, histidine, and tryptophan, or as a component of the pentose phosphate pathway.</text>
</comment>
<evidence type="ECO:0000313" key="11">
    <source>
        <dbReference type="EMBL" id="AEC02464.1"/>
    </source>
</evidence>
<evidence type="ECO:0000256" key="6">
    <source>
        <dbReference type="ARBA" id="ARBA00022842"/>
    </source>
</evidence>
<dbReference type="GO" id="GO:0004747">
    <property type="term" value="F:ribokinase activity"/>
    <property type="evidence" value="ECO:0007669"/>
    <property type="project" value="UniProtKB-UniRule"/>
</dbReference>
<dbReference type="RefSeq" id="WP_013739859.1">
    <property type="nucleotide sequence ID" value="NC_015436.1"/>
</dbReference>
<comment type="similarity">
    <text evidence="9">Belongs to the carbohydrate kinase PfkB family. Ribokinase subfamily.</text>
</comment>
<comment type="cofactor">
    <cofactor evidence="9">
        <name>Mg(2+)</name>
        <dbReference type="ChEBI" id="CHEBI:18420"/>
    </cofactor>
    <text evidence="9">Requires a divalent cation, most likely magnesium in vivo, as an electrophilic catalyst to aid phosphoryl group transfer. It is the chelate of the metal and the nucleotide that is the actual substrate.</text>
</comment>
<comment type="catalytic activity">
    <reaction evidence="9">
        <text>D-ribose + ATP = D-ribose 5-phosphate + ADP + H(+)</text>
        <dbReference type="Rhea" id="RHEA:13697"/>
        <dbReference type="ChEBI" id="CHEBI:15378"/>
        <dbReference type="ChEBI" id="CHEBI:30616"/>
        <dbReference type="ChEBI" id="CHEBI:47013"/>
        <dbReference type="ChEBI" id="CHEBI:78346"/>
        <dbReference type="ChEBI" id="CHEBI:456216"/>
        <dbReference type="EC" id="2.7.1.15"/>
    </reaction>
</comment>
<dbReference type="STRING" id="760011.Spico_1255"/>
<dbReference type="HOGENOM" id="CLU_027634_2_1_12"/>
<evidence type="ECO:0000259" key="10">
    <source>
        <dbReference type="Pfam" id="PF00294"/>
    </source>
</evidence>
<evidence type="ECO:0000256" key="1">
    <source>
        <dbReference type="ARBA" id="ARBA00022679"/>
    </source>
</evidence>
<feature type="domain" description="Carbohydrate kinase PfkB" evidence="10">
    <location>
        <begin position="3"/>
        <end position="287"/>
    </location>
</feature>
<feature type="binding site" evidence="9">
    <location>
        <position position="246"/>
    </location>
    <ligand>
        <name>substrate</name>
    </ligand>
</feature>